<gene>
    <name evidence="7" type="ORF">BAE44_0006178</name>
</gene>
<comment type="similarity">
    <text evidence="1">Belongs to the carotenoid oxygenase family.</text>
</comment>
<protein>
    <submittedName>
        <fullName evidence="7">Uncharacterized protein</fullName>
    </submittedName>
</protein>
<dbReference type="STRING" id="888268.A0A1E5W5V8"/>
<evidence type="ECO:0000256" key="4">
    <source>
        <dbReference type="ARBA" id="ARBA00022964"/>
    </source>
</evidence>
<keyword evidence="3" id="KW-0809">Transit peptide</keyword>
<sequence length="81" mass="8671">LDTGDLAVREFGAGRFCGEPTFLPAAGASEEEEEEEDEGHVVVDARSMEVAATVALPCRVPYGFHGVFVTREQLAAQRTAC</sequence>
<accession>A0A1E5W5V8</accession>
<organism evidence="7 8">
    <name type="scientific">Dichanthelium oligosanthes</name>
    <dbReference type="NCBI Taxonomy" id="888268"/>
    <lineage>
        <taxon>Eukaryota</taxon>
        <taxon>Viridiplantae</taxon>
        <taxon>Streptophyta</taxon>
        <taxon>Embryophyta</taxon>
        <taxon>Tracheophyta</taxon>
        <taxon>Spermatophyta</taxon>
        <taxon>Magnoliopsida</taxon>
        <taxon>Liliopsida</taxon>
        <taxon>Poales</taxon>
        <taxon>Poaceae</taxon>
        <taxon>PACMAD clade</taxon>
        <taxon>Panicoideae</taxon>
        <taxon>Panicodae</taxon>
        <taxon>Paniceae</taxon>
        <taxon>Dichantheliinae</taxon>
        <taxon>Dichanthelium</taxon>
    </lineage>
</organism>
<comment type="caution">
    <text evidence="7">The sequence shown here is derived from an EMBL/GenBank/DDBJ whole genome shotgun (WGS) entry which is preliminary data.</text>
</comment>
<feature type="binding site" evidence="6">
    <location>
        <position position="65"/>
    </location>
    <ligand>
        <name>Fe cation</name>
        <dbReference type="ChEBI" id="CHEBI:24875"/>
        <note>catalytic</note>
    </ligand>
</feature>
<keyword evidence="8" id="KW-1185">Reference proteome</keyword>
<dbReference type="EMBL" id="LWDX02020346">
    <property type="protein sequence ID" value="OEL32803.1"/>
    <property type="molecule type" value="Genomic_DNA"/>
</dbReference>
<keyword evidence="5 6" id="KW-0408">Iron</keyword>
<feature type="non-terminal residue" evidence="7">
    <location>
        <position position="1"/>
    </location>
</feature>
<dbReference type="OrthoDB" id="1704232at2759"/>
<evidence type="ECO:0000256" key="3">
    <source>
        <dbReference type="ARBA" id="ARBA00022946"/>
    </source>
</evidence>
<evidence type="ECO:0000256" key="6">
    <source>
        <dbReference type="PIRSR" id="PIRSR604294-1"/>
    </source>
</evidence>
<keyword evidence="4" id="KW-0223">Dioxygenase</keyword>
<keyword evidence="2 6" id="KW-0479">Metal-binding</keyword>
<name>A0A1E5W5V8_9POAL</name>
<dbReference type="Pfam" id="PF03055">
    <property type="entry name" value="RPE65"/>
    <property type="match status" value="1"/>
</dbReference>
<keyword evidence="4" id="KW-0560">Oxidoreductase</keyword>
<dbReference type="AlphaFoldDB" id="A0A1E5W5V8"/>
<evidence type="ECO:0000256" key="2">
    <source>
        <dbReference type="ARBA" id="ARBA00022723"/>
    </source>
</evidence>
<dbReference type="Proteomes" id="UP000095767">
    <property type="component" value="Unassembled WGS sequence"/>
</dbReference>
<evidence type="ECO:0000313" key="8">
    <source>
        <dbReference type="Proteomes" id="UP000095767"/>
    </source>
</evidence>
<reference evidence="7 8" key="1">
    <citation type="submission" date="2016-09" db="EMBL/GenBank/DDBJ databases">
        <title>The draft genome of Dichanthelium oligosanthes: A C3 panicoid grass species.</title>
        <authorList>
            <person name="Studer A.J."/>
            <person name="Schnable J.C."/>
            <person name="Brutnell T.P."/>
        </authorList>
    </citation>
    <scope>NUCLEOTIDE SEQUENCE [LARGE SCALE GENOMIC DNA]</scope>
    <source>
        <strain evidence="8">cv. Kellogg 1175</strain>
        <tissue evidence="7">Leaf</tissue>
    </source>
</reference>
<evidence type="ECO:0000313" key="7">
    <source>
        <dbReference type="EMBL" id="OEL32803.1"/>
    </source>
</evidence>
<evidence type="ECO:0000256" key="1">
    <source>
        <dbReference type="ARBA" id="ARBA00006787"/>
    </source>
</evidence>
<evidence type="ECO:0000256" key="5">
    <source>
        <dbReference type="ARBA" id="ARBA00023004"/>
    </source>
</evidence>
<dbReference type="InterPro" id="IPR004294">
    <property type="entry name" value="Carotenoid_Oase"/>
</dbReference>
<dbReference type="GO" id="GO:0046872">
    <property type="term" value="F:metal ion binding"/>
    <property type="evidence" value="ECO:0007669"/>
    <property type="project" value="UniProtKB-KW"/>
</dbReference>
<comment type="cofactor">
    <cofactor evidence="6">
        <name>Fe(2+)</name>
        <dbReference type="ChEBI" id="CHEBI:29033"/>
    </cofactor>
    <text evidence="6">Binds 1 Fe(2+) ion per subunit.</text>
</comment>
<dbReference type="GO" id="GO:0016702">
    <property type="term" value="F:oxidoreductase activity, acting on single donors with incorporation of molecular oxygen, incorporation of two atoms of oxygen"/>
    <property type="evidence" value="ECO:0007669"/>
    <property type="project" value="InterPro"/>
</dbReference>
<proteinExistence type="inferred from homology"/>